<name>A0A5D4FQF0_9CORY</name>
<comment type="caution">
    <text evidence="3">The sequence shown here is derived from an EMBL/GenBank/DDBJ whole genome shotgun (WGS) entry which is preliminary data.</text>
</comment>
<evidence type="ECO:0000256" key="1">
    <source>
        <dbReference type="ARBA" id="ARBA00002286"/>
    </source>
</evidence>
<dbReference type="InterPro" id="IPR001584">
    <property type="entry name" value="Integrase_cat-core"/>
</dbReference>
<dbReference type="InterPro" id="IPR012337">
    <property type="entry name" value="RNaseH-like_sf"/>
</dbReference>
<feature type="region of interest" description="Disordered" evidence="2">
    <location>
        <begin position="206"/>
        <end position="229"/>
    </location>
</feature>
<reference evidence="3 4" key="1">
    <citation type="submission" date="2019-08" db="EMBL/GenBank/DDBJ databases">
        <title>Draft genome of C. urealyticum strain VH4248.</title>
        <authorList>
            <person name="Navas J."/>
        </authorList>
    </citation>
    <scope>NUCLEOTIDE SEQUENCE [LARGE SCALE GENOMIC DNA]</scope>
    <source>
        <strain evidence="3 4">VH4248</strain>
    </source>
</reference>
<feature type="compositionally biased region" description="Basic and acidic residues" evidence="2">
    <location>
        <begin position="219"/>
        <end position="229"/>
    </location>
</feature>
<dbReference type="Pfam" id="PF01527">
    <property type="entry name" value="HTH_Tnp_1"/>
    <property type="match status" value="1"/>
</dbReference>
<dbReference type="Gene3D" id="1.10.10.10">
    <property type="entry name" value="Winged helix-like DNA-binding domain superfamily/Winged helix DNA-binding domain"/>
    <property type="match status" value="1"/>
</dbReference>
<sequence>MPKKFDQDAKDRVVRLVEDRILAEGISMQEACKIVAPKLGVSWHTARQWAQAARREGRAIDPLPEDLVAEVAKLRRENQELRDTNELLKAASGFFRVGTRPQTSEMIQFIDEHRDRFTVEFICQTLKSNRQGGFISSRGYRQSKARGLSARSLRDAALTRHIAEVHEENYAVYGIRKMWHALRREGIDIGREQTARLMRLAGVSGKGKGRLPVTTRRSKGSDNRPDLVGRDFRAAGPNRLWVADITYVRTGNGFVYTAFVTDVYSRKIVGWALSDTMRTEALPLQALNQAIVCAKETTGLIHHSDHGSQYVSIVYNERLAEHGITASTGTVGDSYDNALAENVNGSYKNELIHRRSWTDVVDVEIATFEWVSWWNESRLHQSLGYRTPTEVEAEFWTGNPNHEKIEIKANA</sequence>
<evidence type="ECO:0000313" key="4">
    <source>
        <dbReference type="Proteomes" id="UP000324726"/>
    </source>
</evidence>
<dbReference type="InterPro" id="IPR036388">
    <property type="entry name" value="WH-like_DNA-bd_sf"/>
</dbReference>
<comment type="function">
    <text evidence="1">Involved in the transposition of the insertion sequence.</text>
</comment>
<dbReference type="AlphaFoldDB" id="A0A5D4FQF0"/>
<dbReference type="NCBIfam" id="NF033516">
    <property type="entry name" value="transpos_IS3"/>
    <property type="match status" value="1"/>
</dbReference>
<dbReference type="Pfam" id="PF13333">
    <property type="entry name" value="rve_2"/>
    <property type="match status" value="1"/>
</dbReference>
<organism evidence="3 4">
    <name type="scientific">Corynebacterium urealyticum</name>
    <dbReference type="NCBI Taxonomy" id="43771"/>
    <lineage>
        <taxon>Bacteria</taxon>
        <taxon>Bacillati</taxon>
        <taxon>Actinomycetota</taxon>
        <taxon>Actinomycetes</taxon>
        <taxon>Mycobacteriales</taxon>
        <taxon>Corynebacteriaceae</taxon>
        <taxon>Corynebacterium</taxon>
    </lineage>
</organism>
<dbReference type="InterPro" id="IPR002514">
    <property type="entry name" value="Transposase_8"/>
</dbReference>
<dbReference type="RefSeq" id="WP_141759450.1">
    <property type="nucleotide sequence ID" value="NZ_CP065982.1"/>
</dbReference>
<dbReference type="Pfam" id="PF13276">
    <property type="entry name" value="HTH_21"/>
    <property type="match status" value="1"/>
</dbReference>
<dbReference type="InterPro" id="IPR048020">
    <property type="entry name" value="Transpos_IS3"/>
</dbReference>
<dbReference type="PROSITE" id="PS50994">
    <property type="entry name" value="INTEGRASE"/>
    <property type="match status" value="1"/>
</dbReference>
<evidence type="ECO:0000313" key="3">
    <source>
        <dbReference type="EMBL" id="TYR20731.1"/>
    </source>
</evidence>
<dbReference type="InterPro" id="IPR050900">
    <property type="entry name" value="Transposase_IS3/IS150/IS904"/>
</dbReference>
<dbReference type="Pfam" id="PF00665">
    <property type="entry name" value="rve"/>
    <property type="match status" value="1"/>
</dbReference>
<dbReference type="InterPro" id="IPR036397">
    <property type="entry name" value="RNaseH_sf"/>
</dbReference>
<dbReference type="Gene3D" id="3.30.420.10">
    <property type="entry name" value="Ribonuclease H-like superfamily/Ribonuclease H"/>
    <property type="match status" value="1"/>
</dbReference>
<proteinExistence type="predicted"/>
<dbReference type="PANTHER" id="PTHR46889">
    <property type="entry name" value="TRANSPOSASE INSF FOR INSERTION SEQUENCE IS3B-RELATED"/>
    <property type="match status" value="1"/>
</dbReference>
<dbReference type="GO" id="GO:0003676">
    <property type="term" value="F:nucleic acid binding"/>
    <property type="evidence" value="ECO:0007669"/>
    <property type="project" value="InterPro"/>
</dbReference>
<dbReference type="InterPro" id="IPR025948">
    <property type="entry name" value="HTH-like_dom"/>
</dbReference>
<dbReference type="Proteomes" id="UP000324726">
    <property type="component" value="Unassembled WGS sequence"/>
</dbReference>
<protein>
    <submittedName>
        <fullName evidence="3">IS3 family transposase</fullName>
    </submittedName>
</protein>
<evidence type="ECO:0000256" key="2">
    <source>
        <dbReference type="SAM" id="MobiDB-lite"/>
    </source>
</evidence>
<dbReference type="SUPFAM" id="SSF46689">
    <property type="entry name" value="Homeodomain-like"/>
    <property type="match status" value="1"/>
</dbReference>
<dbReference type="PANTHER" id="PTHR46889:SF5">
    <property type="entry name" value="INTEGRASE PROTEIN"/>
    <property type="match status" value="1"/>
</dbReference>
<dbReference type="EMBL" id="VSZI01000001">
    <property type="protein sequence ID" value="TYR20731.1"/>
    <property type="molecule type" value="Genomic_DNA"/>
</dbReference>
<dbReference type="GO" id="GO:0015074">
    <property type="term" value="P:DNA integration"/>
    <property type="evidence" value="ECO:0007669"/>
    <property type="project" value="InterPro"/>
</dbReference>
<dbReference type="SUPFAM" id="SSF53098">
    <property type="entry name" value="Ribonuclease H-like"/>
    <property type="match status" value="1"/>
</dbReference>
<gene>
    <name evidence="3" type="ORF">FYJ87_07355</name>
</gene>
<dbReference type="InterPro" id="IPR009057">
    <property type="entry name" value="Homeodomain-like_sf"/>
</dbReference>
<accession>A0A5D4FQF0</accession>